<reference evidence="2" key="1">
    <citation type="submission" date="2023-08" db="EMBL/GenBank/DDBJ databases">
        <title>A de novo genome assembly of Solanum verrucosum Schlechtendal, a Mexican diploid species geographically isolated from the other diploid A-genome species in potato relatives.</title>
        <authorList>
            <person name="Hosaka K."/>
        </authorList>
    </citation>
    <scope>NUCLEOTIDE SEQUENCE</scope>
    <source>
        <tissue evidence="2">Young leaves</tissue>
    </source>
</reference>
<evidence type="ECO:0008006" key="4">
    <source>
        <dbReference type="Google" id="ProtNLM"/>
    </source>
</evidence>
<evidence type="ECO:0000313" key="3">
    <source>
        <dbReference type="Proteomes" id="UP001234989"/>
    </source>
</evidence>
<dbReference type="EMBL" id="CP133618">
    <property type="protein sequence ID" value="WMV37857.1"/>
    <property type="molecule type" value="Genomic_DNA"/>
</dbReference>
<protein>
    <recommendedName>
        <fullName evidence="4">Integrase core domain containing protein</fullName>
    </recommendedName>
</protein>
<gene>
    <name evidence="2" type="ORF">MTR67_031242</name>
</gene>
<dbReference type="AlphaFoldDB" id="A0AAF0U256"/>
<sequence length="127" mass="14359">MEWMMDTKIQGVHKCLDAFELRVLESLAPTIDVTTFQTELARLRSDVDALLDPAKTVLETTHVDEADDVVMTTLFGDTMPPPDPSHVAGKHHRSSDHTFDTEEARRAKKRGDISWRQLKGSLLSMRN</sequence>
<evidence type="ECO:0000313" key="2">
    <source>
        <dbReference type="EMBL" id="WMV37857.1"/>
    </source>
</evidence>
<organism evidence="2 3">
    <name type="scientific">Solanum verrucosum</name>
    <dbReference type="NCBI Taxonomy" id="315347"/>
    <lineage>
        <taxon>Eukaryota</taxon>
        <taxon>Viridiplantae</taxon>
        <taxon>Streptophyta</taxon>
        <taxon>Embryophyta</taxon>
        <taxon>Tracheophyta</taxon>
        <taxon>Spermatophyta</taxon>
        <taxon>Magnoliopsida</taxon>
        <taxon>eudicotyledons</taxon>
        <taxon>Gunneridae</taxon>
        <taxon>Pentapetalae</taxon>
        <taxon>asterids</taxon>
        <taxon>lamiids</taxon>
        <taxon>Solanales</taxon>
        <taxon>Solanaceae</taxon>
        <taxon>Solanoideae</taxon>
        <taxon>Solaneae</taxon>
        <taxon>Solanum</taxon>
    </lineage>
</organism>
<feature type="compositionally biased region" description="Basic and acidic residues" evidence="1">
    <location>
        <begin position="95"/>
        <end position="110"/>
    </location>
</feature>
<keyword evidence="3" id="KW-1185">Reference proteome</keyword>
<accession>A0AAF0U256</accession>
<proteinExistence type="predicted"/>
<feature type="region of interest" description="Disordered" evidence="1">
    <location>
        <begin position="74"/>
        <end position="110"/>
    </location>
</feature>
<evidence type="ECO:0000256" key="1">
    <source>
        <dbReference type="SAM" id="MobiDB-lite"/>
    </source>
</evidence>
<name>A0AAF0U256_SOLVR</name>
<dbReference type="Proteomes" id="UP001234989">
    <property type="component" value="Chromosome 7"/>
</dbReference>